<sequence length="95" mass="11001">MYVVLKTGGKQYRVEQGRFLDVERLSCDIGDALNFQGWAVNAEEEISPAKIIATSLGEVKTKKVLIFKKNRRHNYRRKRGHRQILTRIRIESVTA</sequence>
<comment type="caution">
    <text evidence="6">The sequence shown here is derived from an EMBL/GenBank/DDBJ whole genome shotgun (WGS) entry which is preliminary data.</text>
</comment>
<keyword evidence="4 5" id="KW-0694">RNA-binding</keyword>
<reference evidence="6 7" key="1">
    <citation type="submission" date="2017-11" db="EMBL/GenBank/DDBJ databases">
        <title>Comparative genomic analysis of Holospora spp., intranuclear symbionts of paramecia.</title>
        <authorList>
            <person name="Garushyants S.K."/>
            <person name="Beliavskaya A."/>
            <person name="Malko D.B."/>
            <person name="Logacheva M.D."/>
            <person name="Rautian M.S."/>
            <person name="Gelfand M.S."/>
        </authorList>
    </citation>
    <scope>NUCLEOTIDE SEQUENCE [LARGE SCALE GENOMIC DNA]</scope>
    <source>
        <strain evidence="7">02AZ16</strain>
    </source>
</reference>
<dbReference type="InterPro" id="IPR036164">
    <property type="entry name" value="bL21-like_sf"/>
</dbReference>
<dbReference type="GO" id="GO:0006412">
    <property type="term" value="P:translation"/>
    <property type="evidence" value="ECO:0007669"/>
    <property type="project" value="UniProtKB-UniRule"/>
</dbReference>
<evidence type="ECO:0000256" key="3">
    <source>
        <dbReference type="ARBA" id="ARBA00023274"/>
    </source>
</evidence>
<dbReference type="GO" id="GO:0003735">
    <property type="term" value="F:structural constituent of ribosome"/>
    <property type="evidence" value="ECO:0007669"/>
    <property type="project" value="InterPro"/>
</dbReference>
<keyword evidence="7" id="KW-1185">Reference proteome</keyword>
<evidence type="ECO:0000256" key="1">
    <source>
        <dbReference type="ARBA" id="ARBA00008563"/>
    </source>
</evidence>
<accession>A0A2S5RE91</accession>
<comment type="subunit">
    <text evidence="4">Part of the 50S ribosomal subunit. Contacts protein L20.</text>
</comment>
<keyword evidence="4 5" id="KW-0699">rRNA-binding</keyword>
<evidence type="ECO:0000256" key="2">
    <source>
        <dbReference type="ARBA" id="ARBA00022980"/>
    </source>
</evidence>
<keyword evidence="2 4" id="KW-0689">Ribosomal protein</keyword>
<dbReference type="GO" id="GO:0005737">
    <property type="term" value="C:cytoplasm"/>
    <property type="evidence" value="ECO:0007669"/>
    <property type="project" value="UniProtKB-ARBA"/>
</dbReference>
<dbReference type="Proteomes" id="UP000239425">
    <property type="component" value="Unassembled WGS sequence"/>
</dbReference>
<name>A0A2S5RE91_9PROT</name>
<comment type="function">
    <text evidence="4 5">This protein binds to 23S rRNA in the presence of protein L20.</text>
</comment>
<dbReference type="HAMAP" id="MF_01363">
    <property type="entry name" value="Ribosomal_bL21"/>
    <property type="match status" value="1"/>
</dbReference>
<dbReference type="AlphaFoldDB" id="A0A2S5RE91"/>
<evidence type="ECO:0000313" key="6">
    <source>
        <dbReference type="EMBL" id="PPE05608.1"/>
    </source>
</evidence>
<dbReference type="GO" id="GO:0019843">
    <property type="term" value="F:rRNA binding"/>
    <property type="evidence" value="ECO:0007669"/>
    <property type="project" value="UniProtKB-UniRule"/>
</dbReference>
<dbReference type="RefSeq" id="WP_104206392.1">
    <property type="nucleotide sequence ID" value="NZ_PHHC01000064.1"/>
</dbReference>
<keyword evidence="3 4" id="KW-0687">Ribonucleoprotein</keyword>
<comment type="similarity">
    <text evidence="1 4 5">Belongs to the bacterial ribosomal protein bL21 family.</text>
</comment>
<evidence type="ECO:0000313" key="7">
    <source>
        <dbReference type="Proteomes" id="UP000239425"/>
    </source>
</evidence>
<dbReference type="GO" id="GO:0005840">
    <property type="term" value="C:ribosome"/>
    <property type="evidence" value="ECO:0007669"/>
    <property type="project" value="UniProtKB-KW"/>
</dbReference>
<proteinExistence type="inferred from homology"/>
<protein>
    <recommendedName>
        <fullName evidence="4">Large ribosomal subunit protein bL21</fullName>
    </recommendedName>
</protein>
<organism evidence="6 7">
    <name type="scientific">Holospora curviuscula</name>
    <dbReference type="NCBI Taxonomy" id="1082868"/>
    <lineage>
        <taxon>Bacteria</taxon>
        <taxon>Pseudomonadati</taxon>
        <taxon>Pseudomonadota</taxon>
        <taxon>Alphaproteobacteria</taxon>
        <taxon>Holosporales</taxon>
        <taxon>Holosporaceae</taxon>
        <taxon>Holospora</taxon>
    </lineage>
</organism>
<dbReference type="NCBIfam" id="TIGR00061">
    <property type="entry name" value="L21"/>
    <property type="match status" value="1"/>
</dbReference>
<dbReference type="InterPro" id="IPR001787">
    <property type="entry name" value="Ribosomal_bL21"/>
</dbReference>
<evidence type="ECO:0000256" key="4">
    <source>
        <dbReference type="HAMAP-Rule" id="MF_01363"/>
    </source>
</evidence>
<evidence type="ECO:0000256" key="5">
    <source>
        <dbReference type="RuleBase" id="RU000562"/>
    </source>
</evidence>
<dbReference type="GO" id="GO:1990904">
    <property type="term" value="C:ribonucleoprotein complex"/>
    <property type="evidence" value="ECO:0007669"/>
    <property type="project" value="UniProtKB-KW"/>
</dbReference>
<dbReference type="SUPFAM" id="SSF141091">
    <property type="entry name" value="L21p-like"/>
    <property type="match status" value="1"/>
</dbReference>
<dbReference type="Pfam" id="PF00829">
    <property type="entry name" value="Ribosomal_L21p"/>
    <property type="match status" value="1"/>
</dbReference>
<gene>
    <name evidence="4" type="primary">rplU</name>
    <name evidence="6" type="ORF">HCUR_00256</name>
</gene>
<dbReference type="OrthoDB" id="9813334at2"/>
<dbReference type="EMBL" id="PHHC01000064">
    <property type="protein sequence ID" value="PPE05608.1"/>
    <property type="molecule type" value="Genomic_DNA"/>
</dbReference>
<dbReference type="PANTHER" id="PTHR21349:SF0">
    <property type="entry name" value="LARGE RIBOSOMAL SUBUNIT PROTEIN BL21M"/>
    <property type="match status" value="1"/>
</dbReference>
<dbReference type="PANTHER" id="PTHR21349">
    <property type="entry name" value="50S RIBOSOMAL PROTEIN L21"/>
    <property type="match status" value="1"/>
</dbReference>
<dbReference type="InterPro" id="IPR028909">
    <property type="entry name" value="bL21-like"/>
</dbReference>